<dbReference type="Proteomes" id="UP000008635">
    <property type="component" value="Chromosome"/>
</dbReference>
<organism evidence="1 2">
    <name type="scientific">Deinococcus maricopensis (strain DSM 21211 / LMG 22137 / NRRL B-23946 / LB-34)</name>
    <dbReference type="NCBI Taxonomy" id="709986"/>
    <lineage>
        <taxon>Bacteria</taxon>
        <taxon>Thermotogati</taxon>
        <taxon>Deinococcota</taxon>
        <taxon>Deinococci</taxon>
        <taxon>Deinococcales</taxon>
        <taxon>Deinococcaceae</taxon>
        <taxon>Deinococcus</taxon>
    </lineage>
</organism>
<reference evidence="1 2" key="1">
    <citation type="journal article" date="2011" name="Stand. Genomic Sci.">
        <title>Complete genome sequence of Deinococcus maricopensis type strain (LB-34).</title>
        <authorList>
            <person name="Pukall R."/>
            <person name="Zeytun A."/>
            <person name="Lucas S."/>
            <person name="Lapidus A."/>
            <person name="Hammon N."/>
            <person name="Deshpande S."/>
            <person name="Nolan M."/>
            <person name="Cheng J.F."/>
            <person name="Pitluck S."/>
            <person name="Liolios K."/>
            <person name="Pagani I."/>
            <person name="Mikhailova N."/>
            <person name="Ivanova N."/>
            <person name="Mavromatis K."/>
            <person name="Pati A."/>
            <person name="Tapia R."/>
            <person name="Han C."/>
            <person name="Goodwin L."/>
            <person name="Chen A."/>
            <person name="Palaniappan K."/>
            <person name="Land M."/>
            <person name="Hauser L."/>
            <person name="Chang Y.J."/>
            <person name="Jeffries C.D."/>
            <person name="Brambilla E.M."/>
            <person name="Rohde M."/>
            <person name="Goker M."/>
            <person name="Detter J.C."/>
            <person name="Woyke T."/>
            <person name="Bristow J."/>
            <person name="Eisen J.A."/>
            <person name="Markowitz V."/>
            <person name="Hugenholtz P."/>
            <person name="Kyrpides N.C."/>
            <person name="Klenk H.P."/>
        </authorList>
    </citation>
    <scope>NUCLEOTIDE SEQUENCE [LARGE SCALE GENOMIC DNA]</scope>
    <source>
        <strain evidence="2">DSM 21211 / LMG 22137 / NRRL B-23946 / LB-34</strain>
    </source>
</reference>
<evidence type="ECO:0000313" key="2">
    <source>
        <dbReference type="Proteomes" id="UP000008635"/>
    </source>
</evidence>
<protein>
    <submittedName>
        <fullName evidence="1">Uncharacterized protein</fullName>
    </submittedName>
</protein>
<keyword evidence="2" id="KW-1185">Reference proteome</keyword>
<accession>E8U9M4</accession>
<dbReference type="EMBL" id="CP002454">
    <property type="protein sequence ID" value="ADV67763.1"/>
    <property type="molecule type" value="Genomic_DNA"/>
</dbReference>
<reference evidence="2" key="2">
    <citation type="submission" date="2011-01" db="EMBL/GenBank/DDBJ databases">
        <title>The complete genome of Deinococcus maricopensis DSM 21211.</title>
        <authorList>
            <consortium name="US DOE Joint Genome Institute (JGI-PGF)"/>
            <person name="Lucas S."/>
            <person name="Copeland A."/>
            <person name="Lapidus A."/>
            <person name="Goodwin L."/>
            <person name="Pitluck S."/>
            <person name="Kyrpides N."/>
            <person name="Mavromatis K."/>
            <person name="Pagani I."/>
            <person name="Ivanova N."/>
            <person name="Ovchinnikova G."/>
            <person name="Zeytun A."/>
            <person name="Detter J.C."/>
            <person name="Han C."/>
            <person name="Land M."/>
            <person name="Hauser L."/>
            <person name="Markowitz V."/>
            <person name="Cheng J.-F."/>
            <person name="Hugenholtz P."/>
            <person name="Woyke T."/>
            <person name="Wu D."/>
            <person name="Pukall R."/>
            <person name="Gehrich-Schroeter G."/>
            <person name="Brambilla E."/>
            <person name="Klenk H.-P."/>
            <person name="Eisen J.A."/>
        </authorList>
    </citation>
    <scope>NUCLEOTIDE SEQUENCE [LARGE SCALE GENOMIC DNA]</scope>
    <source>
        <strain evidence="2">DSM 21211 / LMG 22137 / NRRL B-23946 / LB-34</strain>
    </source>
</reference>
<evidence type="ECO:0000313" key="1">
    <source>
        <dbReference type="EMBL" id="ADV67763.1"/>
    </source>
</evidence>
<dbReference type="KEGG" id="dmr:Deima_2121"/>
<proteinExistence type="predicted"/>
<dbReference type="STRING" id="709986.Deima_2121"/>
<name>E8U9M4_DEIML</name>
<dbReference type="OrthoDB" id="62735at2"/>
<gene>
    <name evidence="1" type="ordered locus">Deima_2121</name>
</gene>
<sequence>MTDAAIRKGQRLLALWRAAQGGERDKARNVLMHLLTQAGLTLHDLDATLPALTDPALTGDVRPADALLLALNGTPEEVDAAILALVDEPDLTPAERARVLERLNVARLAETRAEGWVYGHPDAEITPDLLVRAAQTLGDAEVAGAPARTLADAVRDLSLLHAARLARPERALRVDSELTGAFLASVCAALSGVPASLHSPDAAVGAWRVNAYLSANELARVRAVQASEGDALRRELLRAARAFGRATGEALRD</sequence>
<dbReference type="HOGENOM" id="CLU_1110004_0_0_0"/>
<dbReference type="AlphaFoldDB" id="E8U9M4"/>
<dbReference type="RefSeq" id="WP_013557268.1">
    <property type="nucleotide sequence ID" value="NC_014958.1"/>
</dbReference>